<dbReference type="Pfam" id="PF14561">
    <property type="entry name" value="TPR_20"/>
    <property type="match status" value="1"/>
</dbReference>
<dbReference type="KEGG" id="clia:C3E79_04545"/>
<keyword evidence="5" id="KW-1185">Reference proteome</keyword>
<dbReference type="EMBL" id="CP026948">
    <property type="protein sequence ID" value="AWB83838.1"/>
    <property type="molecule type" value="Genomic_DNA"/>
</dbReference>
<organism evidence="4 5">
    <name type="scientific">Corynebacterium liangguodongii</name>
    <dbReference type="NCBI Taxonomy" id="2079535"/>
    <lineage>
        <taxon>Bacteria</taxon>
        <taxon>Bacillati</taxon>
        <taxon>Actinomycetota</taxon>
        <taxon>Actinomycetes</taxon>
        <taxon>Mycobacteriales</taxon>
        <taxon>Corynebacteriaceae</taxon>
        <taxon>Corynebacterium</taxon>
    </lineage>
</organism>
<gene>
    <name evidence="4" type="ORF">C3E79_04545</name>
</gene>
<evidence type="ECO:0000313" key="5">
    <source>
        <dbReference type="Proteomes" id="UP000244754"/>
    </source>
</evidence>
<dbReference type="OrthoDB" id="5181746at2"/>
<dbReference type="Gene3D" id="1.25.40.10">
    <property type="entry name" value="Tetratricopeptide repeat domain"/>
    <property type="match status" value="1"/>
</dbReference>
<dbReference type="InterPro" id="IPR011990">
    <property type="entry name" value="TPR-like_helical_dom_sf"/>
</dbReference>
<dbReference type="AlphaFoldDB" id="A0A2S0WDJ1"/>
<dbReference type="Gene3D" id="3.40.30.10">
    <property type="entry name" value="Glutaredoxin"/>
    <property type="match status" value="1"/>
</dbReference>
<evidence type="ECO:0000256" key="2">
    <source>
        <dbReference type="ARBA" id="ARBA00008987"/>
    </source>
</evidence>
<dbReference type="Pfam" id="PF00085">
    <property type="entry name" value="Thioredoxin"/>
    <property type="match status" value="1"/>
</dbReference>
<dbReference type="InterPro" id="IPR013766">
    <property type="entry name" value="Thioredoxin_domain"/>
</dbReference>
<name>A0A2S0WDJ1_9CORY</name>
<evidence type="ECO:0000256" key="3">
    <source>
        <dbReference type="ARBA" id="ARBA00023284"/>
    </source>
</evidence>
<dbReference type="GO" id="GO:0015035">
    <property type="term" value="F:protein-disulfide reductase activity"/>
    <property type="evidence" value="ECO:0007669"/>
    <property type="project" value="TreeGrafter"/>
</dbReference>
<sequence length="282" mass="29898">MTQGPNERGAVDLGAVGATAGQRPSAGGGFAGFISATASNVEEEVLRYSAKIPVVVLVGTDRSPESVQLKATFEELARDQRAFRVAYVDADSAPAVAQMFGVRALPTAIAVAAGRPVTSFEGNQPAAQLSQWVDALVSQIGPQLAGLGEEDGAEQAEETDPRFEAAAEALERADFAAARAIYDDILAAEPKNAEAKRARAMVAVLERVHERGASQPEGVEATLAAADDDVARGEPERAFDLLLELVRTEPRAKERLLELFEAYEPGDRRVIAARTRLASALF</sequence>
<dbReference type="RefSeq" id="WP_108403847.1">
    <property type="nucleotide sequence ID" value="NZ_CP026948.1"/>
</dbReference>
<keyword evidence="3" id="KW-0676">Redox-active center</keyword>
<proteinExistence type="inferred from homology"/>
<dbReference type="PROSITE" id="PS51352">
    <property type="entry name" value="THIOREDOXIN_2"/>
    <property type="match status" value="1"/>
</dbReference>
<reference evidence="5" key="1">
    <citation type="submission" date="2018-01" db="EMBL/GenBank/DDBJ databases">
        <authorList>
            <person name="Li J."/>
        </authorList>
    </citation>
    <scope>NUCLEOTIDE SEQUENCE [LARGE SCALE GENOMIC DNA]</scope>
    <source>
        <strain evidence="5">2184</strain>
    </source>
</reference>
<dbReference type="Proteomes" id="UP000244754">
    <property type="component" value="Chromosome"/>
</dbReference>
<comment type="function">
    <text evidence="1">Participates in various redox reactions through the reversible oxidation of its active center dithiol to a disulfide and catalyzes dithiol-disulfide exchange reactions.</text>
</comment>
<comment type="similarity">
    <text evidence="2">Belongs to the thioredoxin family.</text>
</comment>
<evidence type="ECO:0000313" key="4">
    <source>
        <dbReference type="EMBL" id="AWB83838.1"/>
    </source>
</evidence>
<evidence type="ECO:0000256" key="1">
    <source>
        <dbReference type="ARBA" id="ARBA00003318"/>
    </source>
</evidence>
<protein>
    <submittedName>
        <fullName evidence="4">Co-chaperone YbbN</fullName>
    </submittedName>
</protein>
<dbReference type="InterPro" id="IPR036249">
    <property type="entry name" value="Thioredoxin-like_sf"/>
</dbReference>
<dbReference type="PANTHER" id="PTHR45663">
    <property type="entry name" value="GEO12009P1"/>
    <property type="match status" value="1"/>
</dbReference>
<dbReference type="CDD" id="cd02956">
    <property type="entry name" value="ybbN"/>
    <property type="match status" value="1"/>
</dbReference>
<dbReference type="PANTHER" id="PTHR45663:SF11">
    <property type="entry name" value="GEO12009P1"/>
    <property type="match status" value="1"/>
</dbReference>
<dbReference type="SUPFAM" id="SSF52833">
    <property type="entry name" value="Thioredoxin-like"/>
    <property type="match status" value="1"/>
</dbReference>
<accession>A0A2S0WDJ1</accession>
<dbReference type="GO" id="GO:0005737">
    <property type="term" value="C:cytoplasm"/>
    <property type="evidence" value="ECO:0007669"/>
    <property type="project" value="TreeGrafter"/>
</dbReference>
<dbReference type="GO" id="GO:0006950">
    <property type="term" value="P:response to stress"/>
    <property type="evidence" value="ECO:0007669"/>
    <property type="project" value="UniProtKB-ARBA"/>
</dbReference>